<dbReference type="KEGG" id="acht:bsdcttw_29160"/>
<gene>
    <name evidence="2" type="ORF">bsdcttw_29160</name>
</gene>
<dbReference type="AlphaFoldDB" id="A0A7I8DRX7"/>
<organism evidence="2 3">
    <name type="scientific">Anaerocolumna chitinilytica</name>
    <dbReference type="NCBI Taxonomy" id="1727145"/>
    <lineage>
        <taxon>Bacteria</taxon>
        <taxon>Bacillati</taxon>
        <taxon>Bacillota</taxon>
        <taxon>Clostridia</taxon>
        <taxon>Lachnospirales</taxon>
        <taxon>Lachnospiraceae</taxon>
        <taxon>Anaerocolumna</taxon>
    </lineage>
</organism>
<sequence length="230" mass="26676">MKKVLLILFLAVILLCSCSKKADSNYPEFPKTKWGMSMKETLDAYKISKKDTSYFEEGLGFTLKGYKLFGEKTSEIIFSFIDLKDGNPVLCAVNVTYPDNTDMNNVLKKMQKAYGKTISNVTIYDQYQVIEGIIPVREYSESEHLKFWADEPVIKYLPEKENENYRDHWEPFQPGLTAENWDTFTQNARMVTVVWSDNGEFPSLEKNSLTFKAYNLIVYNSLKNRLSNQK</sequence>
<proteinExistence type="predicted"/>
<dbReference type="Proteomes" id="UP000515703">
    <property type="component" value="Chromosome"/>
</dbReference>
<feature type="chain" id="PRO_5029823868" description="DUF4825 domain-containing protein" evidence="1">
    <location>
        <begin position="23"/>
        <end position="230"/>
    </location>
</feature>
<evidence type="ECO:0008006" key="4">
    <source>
        <dbReference type="Google" id="ProtNLM"/>
    </source>
</evidence>
<accession>A0A7I8DRX7</accession>
<keyword evidence="1" id="KW-0732">Signal</keyword>
<name>A0A7I8DRX7_9FIRM</name>
<reference evidence="2 3" key="2">
    <citation type="submission" date="2020-08" db="EMBL/GenBank/DDBJ databases">
        <authorList>
            <person name="Ueki A."/>
            <person name="Tonouchi A."/>
        </authorList>
    </citation>
    <scope>NUCLEOTIDE SEQUENCE [LARGE SCALE GENOMIC DNA]</scope>
    <source>
        <strain evidence="2 3">CTTW</strain>
    </source>
</reference>
<feature type="signal peptide" evidence="1">
    <location>
        <begin position="1"/>
        <end position="22"/>
    </location>
</feature>
<evidence type="ECO:0000313" key="2">
    <source>
        <dbReference type="EMBL" id="BCJ99875.1"/>
    </source>
</evidence>
<dbReference type="RefSeq" id="WP_185255602.1">
    <property type="nucleotide sequence ID" value="NZ_AP023368.1"/>
</dbReference>
<keyword evidence="3" id="KW-1185">Reference proteome</keyword>
<reference evidence="2 3" key="1">
    <citation type="submission" date="2020-08" db="EMBL/GenBank/DDBJ databases">
        <title>Draft genome sequencing of an Anaerocolumna strain isolated from anoxic soil subjected to BSD treatment.</title>
        <authorList>
            <person name="Uek A."/>
            <person name="Tonouchi A."/>
        </authorList>
    </citation>
    <scope>NUCLEOTIDE SEQUENCE [LARGE SCALE GENOMIC DNA]</scope>
    <source>
        <strain evidence="2 3">CTTW</strain>
    </source>
</reference>
<dbReference type="EMBL" id="AP023368">
    <property type="protein sequence ID" value="BCJ99875.1"/>
    <property type="molecule type" value="Genomic_DNA"/>
</dbReference>
<dbReference type="PROSITE" id="PS51257">
    <property type="entry name" value="PROKAR_LIPOPROTEIN"/>
    <property type="match status" value="1"/>
</dbReference>
<evidence type="ECO:0000313" key="3">
    <source>
        <dbReference type="Proteomes" id="UP000515703"/>
    </source>
</evidence>
<protein>
    <recommendedName>
        <fullName evidence="4">DUF4825 domain-containing protein</fullName>
    </recommendedName>
</protein>
<evidence type="ECO:0000256" key="1">
    <source>
        <dbReference type="SAM" id="SignalP"/>
    </source>
</evidence>